<protein>
    <recommendedName>
        <fullName evidence="2">DUF6538 domain-containing protein</fullName>
    </recommendedName>
</protein>
<comment type="caution">
    <text evidence="3">The sequence shown here is derived from an EMBL/GenBank/DDBJ whole genome shotgun (WGS) entry which is preliminary data.</text>
</comment>
<evidence type="ECO:0000256" key="1">
    <source>
        <dbReference type="SAM" id="MobiDB-lite"/>
    </source>
</evidence>
<proteinExistence type="predicted"/>
<evidence type="ECO:0000259" key="2">
    <source>
        <dbReference type="Pfam" id="PF20172"/>
    </source>
</evidence>
<dbReference type="EMBL" id="VZQQ01000016">
    <property type="protein sequence ID" value="MBC8748894.1"/>
    <property type="molecule type" value="Genomic_DNA"/>
</dbReference>
<feature type="domain" description="DUF6538" evidence="2">
    <location>
        <begin position="7"/>
        <end position="65"/>
    </location>
</feature>
<keyword evidence="4" id="KW-1185">Reference proteome</keyword>
<gene>
    <name evidence="3" type="ORF">F6X42_20580</name>
</gene>
<organism evidence="3 4">
    <name type="scientific">Paraburkholderia podalyriae</name>
    <dbReference type="NCBI Taxonomy" id="1938811"/>
    <lineage>
        <taxon>Bacteria</taxon>
        <taxon>Pseudomonadati</taxon>
        <taxon>Pseudomonadota</taxon>
        <taxon>Betaproteobacteria</taxon>
        <taxon>Burkholderiales</taxon>
        <taxon>Burkholderiaceae</taxon>
        <taxon>Paraburkholderia</taxon>
    </lineage>
</organism>
<dbReference type="InterPro" id="IPR046668">
    <property type="entry name" value="DUF6538"/>
</dbReference>
<accession>A0ABR7PRL0</accession>
<sequence length="106" mass="11773">MKHPYLTTRTDSTHYYFRRKVPPKLRATLAKTEIWLSLETPCRNEAITRLPMAALAYEQLVAPARAAAATGDSWLPHGLRAAGDDETTSKNSRRSSSKRTTLSTAA</sequence>
<evidence type="ECO:0000313" key="4">
    <source>
        <dbReference type="Proteomes" id="UP000736373"/>
    </source>
</evidence>
<reference evidence="3 4" key="1">
    <citation type="submission" date="2019-09" db="EMBL/GenBank/DDBJ databases">
        <title>Paraburkholderia podalyriae sp. nov., A South African Podalyria-associated rhizobium.</title>
        <authorList>
            <person name="Mavima L."/>
            <person name="Beukes C.W."/>
            <person name="Palmer M."/>
            <person name="De Meyer S.E."/>
            <person name="James E.K."/>
            <person name="Maluk M."/>
            <person name="Avontuur J.R."/>
            <person name="Chan W.Y."/>
            <person name="Venter S.N."/>
            <person name="Steenkamp E.T."/>
        </authorList>
    </citation>
    <scope>NUCLEOTIDE SEQUENCE [LARGE SCALE GENOMIC DNA]</scope>
    <source>
        <strain evidence="3 4">WC7.3b</strain>
    </source>
</reference>
<name>A0ABR7PRL0_9BURK</name>
<dbReference type="Pfam" id="PF20172">
    <property type="entry name" value="DUF6538"/>
    <property type="match status" value="1"/>
</dbReference>
<evidence type="ECO:0000313" key="3">
    <source>
        <dbReference type="EMBL" id="MBC8748894.1"/>
    </source>
</evidence>
<dbReference type="RefSeq" id="WP_187635934.1">
    <property type="nucleotide sequence ID" value="NZ_VZQQ01000016.1"/>
</dbReference>
<dbReference type="Proteomes" id="UP000736373">
    <property type="component" value="Unassembled WGS sequence"/>
</dbReference>
<feature type="region of interest" description="Disordered" evidence="1">
    <location>
        <begin position="73"/>
        <end position="106"/>
    </location>
</feature>